<proteinExistence type="predicted"/>
<reference evidence="2" key="1">
    <citation type="submission" date="2022-10" db="EMBL/GenBank/DDBJ databases">
        <authorList>
            <person name="Aires J."/>
            <person name="Mesa V."/>
        </authorList>
    </citation>
    <scope>NUCLEOTIDE SEQUENCE</scope>
    <source>
        <strain evidence="2">Clostridium neonatale JD116</strain>
    </source>
</reference>
<evidence type="ECO:0000313" key="2">
    <source>
        <dbReference type="EMBL" id="CAI3646001.1"/>
    </source>
</evidence>
<dbReference type="EMBL" id="CAMTCP010000249">
    <property type="protein sequence ID" value="CAI3646001.1"/>
    <property type="molecule type" value="Genomic_DNA"/>
</dbReference>
<accession>A0AAD1YIM1</accession>
<gene>
    <name evidence="2" type="ORF">CNEO2_500011</name>
</gene>
<evidence type="ECO:0000256" key="1">
    <source>
        <dbReference type="SAM" id="Phobius"/>
    </source>
</evidence>
<feature type="transmembrane region" description="Helical" evidence="1">
    <location>
        <begin position="28"/>
        <end position="49"/>
    </location>
</feature>
<sequence length="52" mass="6646">MLMHKNIYFKKSIFFIFRNKNKIYTYNFINKIIFKYLIFFIEILLTIPYERL</sequence>
<name>A0AAD1YIM1_9CLOT</name>
<keyword evidence="1" id="KW-0812">Transmembrane</keyword>
<protein>
    <submittedName>
        <fullName evidence="2">Uncharacterized protein</fullName>
    </submittedName>
</protein>
<evidence type="ECO:0000313" key="3">
    <source>
        <dbReference type="Proteomes" id="UP001189143"/>
    </source>
</evidence>
<keyword evidence="1" id="KW-1133">Transmembrane helix</keyword>
<comment type="caution">
    <text evidence="2">The sequence shown here is derived from an EMBL/GenBank/DDBJ whole genome shotgun (WGS) entry which is preliminary data.</text>
</comment>
<dbReference type="Proteomes" id="UP001189143">
    <property type="component" value="Unassembled WGS sequence"/>
</dbReference>
<keyword evidence="1" id="KW-0472">Membrane</keyword>
<dbReference type="AlphaFoldDB" id="A0AAD1YIM1"/>
<organism evidence="2 3">
    <name type="scientific">Clostridium neonatale</name>
    <dbReference type="NCBI Taxonomy" id="137838"/>
    <lineage>
        <taxon>Bacteria</taxon>
        <taxon>Bacillati</taxon>
        <taxon>Bacillota</taxon>
        <taxon>Clostridia</taxon>
        <taxon>Eubacteriales</taxon>
        <taxon>Clostridiaceae</taxon>
        <taxon>Clostridium</taxon>
    </lineage>
</organism>